<dbReference type="Pfam" id="PF00172">
    <property type="entry name" value="Zn_clus"/>
    <property type="match status" value="1"/>
</dbReference>
<dbReference type="OrthoDB" id="4161332at2759"/>
<dbReference type="SUPFAM" id="SSF57701">
    <property type="entry name" value="Zn2/Cys6 DNA-binding domain"/>
    <property type="match status" value="1"/>
</dbReference>
<proteinExistence type="predicted"/>
<dbReference type="GO" id="GO:0000981">
    <property type="term" value="F:DNA-binding transcription factor activity, RNA polymerase II-specific"/>
    <property type="evidence" value="ECO:0007669"/>
    <property type="project" value="InterPro"/>
</dbReference>
<dbReference type="GO" id="GO:0003677">
    <property type="term" value="F:DNA binding"/>
    <property type="evidence" value="ECO:0007669"/>
    <property type="project" value="InterPro"/>
</dbReference>
<dbReference type="SMART" id="SM00906">
    <property type="entry name" value="Fungal_trans"/>
    <property type="match status" value="1"/>
</dbReference>
<evidence type="ECO:0000256" key="3">
    <source>
        <dbReference type="SAM" id="MobiDB-lite"/>
    </source>
</evidence>
<keyword evidence="2" id="KW-0539">Nucleus</keyword>
<organism evidence="5 6">
    <name type="scientific">Fusarium torreyae</name>
    <dbReference type="NCBI Taxonomy" id="1237075"/>
    <lineage>
        <taxon>Eukaryota</taxon>
        <taxon>Fungi</taxon>
        <taxon>Dikarya</taxon>
        <taxon>Ascomycota</taxon>
        <taxon>Pezizomycotina</taxon>
        <taxon>Sordariomycetes</taxon>
        <taxon>Hypocreomycetidae</taxon>
        <taxon>Hypocreales</taxon>
        <taxon>Nectriaceae</taxon>
        <taxon>Fusarium</taxon>
    </lineage>
</organism>
<protein>
    <recommendedName>
        <fullName evidence="4">Zn(2)-C6 fungal-type domain-containing protein</fullName>
    </recommendedName>
</protein>
<dbReference type="CDD" id="cd00067">
    <property type="entry name" value="GAL4"/>
    <property type="match status" value="1"/>
</dbReference>
<feature type="domain" description="Zn(2)-C6 fungal-type" evidence="4">
    <location>
        <begin position="21"/>
        <end position="53"/>
    </location>
</feature>
<feature type="region of interest" description="Disordered" evidence="3">
    <location>
        <begin position="45"/>
        <end position="104"/>
    </location>
</feature>
<dbReference type="Gene3D" id="4.10.240.10">
    <property type="entry name" value="Zn(2)-C6 fungal-type DNA-binding domain"/>
    <property type="match status" value="1"/>
</dbReference>
<evidence type="ECO:0000259" key="4">
    <source>
        <dbReference type="PROSITE" id="PS50048"/>
    </source>
</evidence>
<dbReference type="GO" id="GO:0008270">
    <property type="term" value="F:zinc ion binding"/>
    <property type="evidence" value="ECO:0007669"/>
    <property type="project" value="InterPro"/>
</dbReference>
<dbReference type="PANTHER" id="PTHR47425">
    <property type="entry name" value="FARB-RELATED"/>
    <property type="match status" value="1"/>
</dbReference>
<dbReference type="CDD" id="cd12148">
    <property type="entry name" value="fungal_TF_MHR"/>
    <property type="match status" value="1"/>
</dbReference>
<dbReference type="InterPro" id="IPR007219">
    <property type="entry name" value="XnlR_reg_dom"/>
</dbReference>
<evidence type="ECO:0000313" key="5">
    <source>
        <dbReference type="EMBL" id="KAJ4263116.1"/>
    </source>
</evidence>
<dbReference type="AlphaFoldDB" id="A0A9W8S1Y6"/>
<dbReference type="InterPro" id="IPR052761">
    <property type="entry name" value="Fungal_Detox/Toxin_TFs"/>
</dbReference>
<dbReference type="PROSITE" id="PS00463">
    <property type="entry name" value="ZN2_CY6_FUNGAL_1"/>
    <property type="match status" value="1"/>
</dbReference>
<sequence length="661" mass="73932">MSSATPQSQSHGGKPRRARKACAECSRRKIRCDLAVVGLPCSKCRNDGVACDIPSRKKRTARRKVNPKSVGEGSRPGTNASLPVVESVPGVVEKKSDDSEEDGNNADALAAAVQDETDQGNEDGTIYYTGNQHGAVSFVADLVSGDEQSPHYLVPHKVRKHKSPEDLEYFRVKGVFSVPPKEVCDALIRTYFFHVHPLLSILDATSFLTQFVQHGYESVNLLLFWSMILLAAGFEELDVLAKAGYSSRKALKRVAYERAKLLFDNAYDDDQITLIQSVILIGHWHADAEDRFEAWHWTGIAITLCQTAGLHCAPTRSARKSPAFNESRERLCRRIWWTCVCRDRWLSMIKGRPLRIRLEDGDISPANVQDMEHDLAQLPDDIKSVYFPFDIQRISRFWCKSVEISLLLGSIVLKAAGLAEATEAHLSACDWSEEDIDNMHQCEKLCAYHNRLLYCAACVVFWRARVVSYPKNEQSSDPGCAKATEKARAAAIRSNGVLEEILGCGLLRYMKSQSISALVPPMQIHLLDCKSSIISVRVLGTNRLQFCMQILVELKETYWAAEFALKLFDRAYERILRQSKRGESNTPLSGGSRSQLVQTITVPPLQDLSTPSSDSFLSTDEIFMPSFDFGGYTGMELLWNGDWNAEEPILNSYINASDFTN</sequence>
<feature type="region of interest" description="Disordered" evidence="3">
    <location>
        <begin position="1"/>
        <end position="20"/>
    </location>
</feature>
<evidence type="ECO:0000313" key="6">
    <source>
        <dbReference type="Proteomes" id="UP001152049"/>
    </source>
</evidence>
<accession>A0A9W8S1Y6</accession>
<dbReference type="InterPro" id="IPR001138">
    <property type="entry name" value="Zn2Cys6_DnaBD"/>
</dbReference>
<reference evidence="5" key="1">
    <citation type="submission" date="2022-09" db="EMBL/GenBank/DDBJ databases">
        <title>Fusarium specimens isolated from Avocado Roots.</title>
        <authorList>
            <person name="Stajich J."/>
            <person name="Roper C."/>
            <person name="Heimlech-Rivalta G."/>
        </authorList>
    </citation>
    <scope>NUCLEOTIDE SEQUENCE</scope>
    <source>
        <strain evidence="5">CF00136</strain>
    </source>
</reference>
<dbReference type="GO" id="GO:0006351">
    <property type="term" value="P:DNA-templated transcription"/>
    <property type="evidence" value="ECO:0007669"/>
    <property type="project" value="InterPro"/>
</dbReference>
<keyword evidence="1" id="KW-0479">Metal-binding</keyword>
<dbReference type="PROSITE" id="PS50048">
    <property type="entry name" value="ZN2_CY6_FUNGAL_2"/>
    <property type="match status" value="1"/>
</dbReference>
<dbReference type="Pfam" id="PF04082">
    <property type="entry name" value="Fungal_trans"/>
    <property type="match status" value="1"/>
</dbReference>
<feature type="compositionally biased region" description="Polar residues" evidence="3">
    <location>
        <begin position="1"/>
        <end position="11"/>
    </location>
</feature>
<evidence type="ECO:0000256" key="1">
    <source>
        <dbReference type="ARBA" id="ARBA00022723"/>
    </source>
</evidence>
<evidence type="ECO:0000256" key="2">
    <source>
        <dbReference type="ARBA" id="ARBA00023242"/>
    </source>
</evidence>
<dbReference type="SMART" id="SM00066">
    <property type="entry name" value="GAL4"/>
    <property type="match status" value="1"/>
</dbReference>
<gene>
    <name evidence="5" type="ORF">NW762_006737</name>
</gene>
<dbReference type="Proteomes" id="UP001152049">
    <property type="component" value="Unassembled WGS sequence"/>
</dbReference>
<keyword evidence="6" id="KW-1185">Reference proteome</keyword>
<dbReference type="EMBL" id="JAOQAZ010000011">
    <property type="protein sequence ID" value="KAJ4263116.1"/>
    <property type="molecule type" value="Genomic_DNA"/>
</dbReference>
<name>A0A9W8S1Y6_9HYPO</name>
<feature type="compositionally biased region" description="Basic residues" evidence="3">
    <location>
        <begin position="56"/>
        <end position="66"/>
    </location>
</feature>
<dbReference type="InterPro" id="IPR036864">
    <property type="entry name" value="Zn2-C6_fun-type_DNA-bd_sf"/>
</dbReference>
<comment type="caution">
    <text evidence="5">The sequence shown here is derived from an EMBL/GenBank/DDBJ whole genome shotgun (WGS) entry which is preliminary data.</text>
</comment>
<dbReference type="PANTHER" id="PTHR47425:SF3">
    <property type="entry name" value="ZN(II)2CYS6 TRANSCRIPTION FACTOR (EUROFUNG)"/>
    <property type="match status" value="1"/>
</dbReference>